<accession>A0A644Z3M4</accession>
<dbReference type="InterPro" id="IPR036390">
    <property type="entry name" value="WH_DNA-bd_sf"/>
</dbReference>
<comment type="caution">
    <text evidence="5">The sequence shown here is derived from an EMBL/GenBank/DDBJ whole genome shotgun (WGS) entry which is preliminary data.</text>
</comment>
<dbReference type="PANTHER" id="PTHR33154:SF33">
    <property type="entry name" value="TRANSCRIPTIONAL REPRESSOR SDPR"/>
    <property type="match status" value="1"/>
</dbReference>
<dbReference type="Gene3D" id="1.10.10.10">
    <property type="entry name" value="Winged helix-like DNA-binding domain superfamily/Winged helix DNA-binding domain"/>
    <property type="match status" value="1"/>
</dbReference>
<dbReference type="PROSITE" id="PS50987">
    <property type="entry name" value="HTH_ARSR_2"/>
    <property type="match status" value="1"/>
</dbReference>
<name>A0A644Z3M4_9ZZZZ</name>
<keyword evidence="3" id="KW-0804">Transcription</keyword>
<evidence type="ECO:0000256" key="2">
    <source>
        <dbReference type="ARBA" id="ARBA00023125"/>
    </source>
</evidence>
<dbReference type="InterPro" id="IPR012318">
    <property type="entry name" value="HTH_CRP"/>
</dbReference>
<evidence type="ECO:0000256" key="3">
    <source>
        <dbReference type="ARBA" id="ARBA00023163"/>
    </source>
</evidence>
<dbReference type="PANTHER" id="PTHR33154">
    <property type="entry name" value="TRANSCRIPTIONAL REGULATOR, ARSR FAMILY"/>
    <property type="match status" value="1"/>
</dbReference>
<gene>
    <name evidence="5" type="ORF">SDC9_81739</name>
</gene>
<feature type="domain" description="HTH arsR-type" evidence="4">
    <location>
        <begin position="87"/>
        <end position="183"/>
    </location>
</feature>
<dbReference type="GO" id="GO:0003677">
    <property type="term" value="F:DNA binding"/>
    <property type="evidence" value="ECO:0007669"/>
    <property type="project" value="UniProtKB-KW"/>
</dbReference>
<dbReference type="SMART" id="SM00418">
    <property type="entry name" value="HTH_ARSR"/>
    <property type="match status" value="1"/>
</dbReference>
<organism evidence="5">
    <name type="scientific">bioreactor metagenome</name>
    <dbReference type="NCBI Taxonomy" id="1076179"/>
    <lineage>
        <taxon>unclassified sequences</taxon>
        <taxon>metagenomes</taxon>
        <taxon>ecological metagenomes</taxon>
    </lineage>
</organism>
<dbReference type="InterPro" id="IPR051081">
    <property type="entry name" value="HTH_MetalResp_TranReg"/>
</dbReference>
<dbReference type="CDD" id="cd00090">
    <property type="entry name" value="HTH_ARSR"/>
    <property type="match status" value="1"/>
</dbReference>
<dbReference type="SMART" id="SM00419">
    <property type="entry name" value="HTH_CRP"/>
    <property type="match status" value="1"/>
</dbReference>
<dbReference type="AlphaFoldDB" id="A0A644Z3M4"/>
<evidence type="ECO:0000259" key="4">
    <source>
        <dbReference type="PROSITE" id="PS50987"/>
    </source>
</evidence>
<dbReference type="PRINTS" id="PR00778">
    <property type="entry name" value="HTHARSR"/>
</dbReference>
<dbReference type="EMBL" id="VSSQ01007193">
    <property type="protein sequence ID" value="MPM35149.1"/>
    <property type="molecule type" value="Genomic_DNA"/>
</dbReference>
<dbReference type="GO" id="GO:0003700">
    <property type="term" value="F:DNA-binding transcription factor activity"/>
    <property type="evidence" value="ECO:0007669"/>
    <property type="project" value="InterPro"/>
</dbReference>
<dbReference type="InterPro" id="IPR001845">
    <property type="entry name" value="HTH_ArsR_DNA-bd_dom"/>
</dbReference>
<keyword evidence="1" id="KW-0805">Transcription regulation</keyword>
<dbReference type="SUPFAM" id="SSF46785">
    <property type="entry name" value="Winged helix' DNA-binding domain"/>
    <property type="match status" value="1"/>
</dbReference>
<evidence type="ECO:0000256" key="1">
    <source>
        <dbReference type="ARBA" id="ARBA00023015"/>
    </source>
</evidence>
<keyword evidence="2" id="KW-0238">DNA-binding</keyword>
<proteinExistence type="predicted"/>
<protein>
    <recommendedName>
        <fullName evidence="4">HTH arsR-type domain-containing protein</fullName>
    </recommendedName>
</protein>
<evidence type="ECO:0000313" key="5">
    <source>
        <dbReference type="EMBL" id="MPM35149.1"/>
    </source>
</evidence>
<reference evidence="5" key="1">
    <citation type="submission" date="2019-08" db="EMBL/GenBank/DDBJ databases">
        <authorList>
            <person name="Kucharzyk K."/>
            <person name="Murdoch R.W."/>
            <person name="Higgins S."/>
            <person name="Loffler F."/>
        </authorList>
    </citation>
    <scope>NUCLEOTIDE SEQUENCE</scope>
</reference>
<dbReference type="NCBIfam" id="NF033788">
    <property type="entry name" value="HTH_metalloreg"/>
    <property type="match status" value="1"/>
</dbReference>
<dbReference type="InterPro" id="IPR036388">
    <property type="entry name" value="WH-like_DNA-bd_sf"/>
</dbReference>
<dbReference type="InterPro" id="IPR011991">
    <property type="entry name" value="ArsR-like_HTH"/>
</dbReference>
<sequence>MGRSAYIDQQEKRVIAALGGQDNLKAPPSLEWLSEKNALRSIPELREAVLHGQLQVVFWIEPFCLHDNWLIAPGKVTVACSEPGQLVDNFFHFTEDLAFRLQALSDPTRLLILRLIRNFGMTNTDMADYLGLARPTISVHASILRKAGLIQSEPEGRITRHKILPDELARLFADLDKFLDLPGRKGEM</sequence>
<dbReference type="Pfam" id="PF01022">
    <property type="entry name" value="HTH_5"/>
    <property type="match status" value="1"/>
</dbReference>